<dbReference type="RefSeq" id="XP_022236470.1">
    <property type="nucleotide sequence ID" value="XM_022380762.1"/>
</dbReference>
<keyword evidence="2" id="KW-1185">Reference proteome</keyword>
<proteinExistence type="predicted"/>
<dbReference type="Proteomes" id="UP000694941">
    <property type="component" value="Unplaced"/>
</dbReference>
<feature type="transmembrane region" description="Helical" evidence="1">
    <location>
        <begin position="156"/>
        <end position="178"/>
    </location>
</feature>
<organism evidence="2 3">
    <name type="scientific">Limulus polyphemus</name>
    <name type="common">Atlantic horseshoe crab</name>
    <dbReference type="NCBI Taxonomy" id="6850"/>
    <lineage>
        <taxon>Eukaryota</taxon>
        <taxon>Metazoa</taxon>
        <taxon>Ecdysozoa</taxon>
        <taxon>Arthropoda</taxon>
        <taxon>Chelicerata</taxon>
        <taxon>Merostomata</taxon>
        <taxon>Xiphosura</taxon>
        <taxon>Limulidae</taxon>
        <taxon>Limulus</taxon>
    </lineage>
</organism>
<keyword evidence="1" id="KW-1133">Transmembrane helix</keyword>
<gene>
    <name evidence="3" type="primary">LOC111083994</name>
</gene>
<feature type="transmembrane region" description="Helical" evidence="1">
    <location>
        <begin position="88"/>
        <end position="108"/>
    </location>
</feature>
<feature type="transmembrane region" description="Helical" evidence="1">
    <location>
        <begin position="56"/>
        <end position="76"/>
    </location>
</feature>
<feature type="non-terminal residue" evidence="3">
    <location>
        <position position="196"/>
    </location>
</feature>
<dbReference type="Gene3D" id="1.20.1070.10">
    <property type="entry name" value="Rhodopsin 7-helix transmembrane proteins"/>
    <property type="match status" value="1"/>
</dbReference>
<accession>A0ABM1RYL5</accession>
<keyword evidence="1" id="KW-0472">Membrane</keyword>
<evidence type="ECO:0000313" key="3">
    <source>
        <dbReference type="RefSeq" id="XP_022236470.1"/>
    </source>
</evidence>
<reference evidence="3" key="1">
    <citation type="submission" date="2025-08" db="UniProtKB">
        <authorList>
            <consortium name="RefSeq"/>
        </authorList>
    </citation>
    <scope>IDENTIFICATION</scope>
    <source>
        <tissue evidence="3">Muscle</tissue>
    </source>
</reference>
<feature type="transmembrane region" description="Helical" evidence="1">
    <location>
        <begin position="20"/>
        <end position="44"/>
    </location>
</feature>
<name>A0ABM1RYL5_LIMPO</name>
<protein>
    <submittedName>
        <fullName evidence="3">Integral membrane protein GPR155-like</fullName>
    </submittedName>
</protein>
<feature type="transmembrane region" description="Helical" evidence="1">
    <location>
        <begin position="128"/>
        <end position="144"/>
    </location>
</feature>
<dbReference type="GeneID" id="111083994"/>
<keyword evidence="1" id="KW-0812">Transmembrane</keyword>
<evidence type="ECO:0000313" key="2">
    <source>
        <dbReference type="Proteomes" id="UP000694941"/>
    </source>
</evidence>
<evidence type="ECO:0000256" key="1">
    <source>
        <dbReference type="SAM" id="Phobius"/>
    </source>
</evidence>
<sequence>MEIKEMTEVCGIEEKLSSAIILCTALSIPVMYIAAVVTTLDVYWLTGYILKLRETMQWSSVVSLLASTCVIVVLLAGSRWRKQPHTNVFYLVVSQVILGSGVLFWVTFPSNSKWFNNLLTAWITYGQLASRIWTAVIAVVIVLHQRHSAERFGIPFLIFGFGMPVLATVGLFMLRNLFHFSWIGQDLPVFLYGKPE</sequence>